<proteinExistence type="predicted"/>
<organism evidence="1 2">
    <name type="scientific">Chitinophaga ginsengisegetis</name>
    <dbReference type="NCBI Taxonomy" id="393003"/>
    <lineage>
        <taxon>Bacteria</taxon>
        <taxon>Pseudomonadati</taxon>
        <taxon>Bacteroidota</taxon>
        <taxon>Chitinophagia</taxon>
        <taxon>Chitinophagales</taxon>
        <taxon>Chitinophagaceae</taxon>
        <taxon>Chitinophaga</taxon>
    </lineage>
</organism>
<gene>
    <name evidence="1" type="ORF">SAMN05660461_1389</name>
</gene>
<dbReference type="RefSeq" id="WP_079468657.1">
    <property type="nucleotide sequence ID" value="NZ_FUZZ01000001.1"/>
</dbReference>
<sequence>MTIDKYVATIIEQIRVAKNNAEVKDVIQVSVNNMREKKKNGFIVQRCLNKLETALEGIPPLECSSEQWSCYRFALICIRDTSVKQVTPDQKKIL</sequence>
<evidence type="ECO:0000313" key="1">
    <source>
        <dbReference type="EMBL" id="SKC99169.1"/>
    </source>
</evidence>
<protein>
    <submittedName>
        <fullName evidence="1">Uncharacterized protein</fullName>
    </submittedName>
</protein>
<dbReference type="STRING" id="393003.SAMN05660461_1389"/>
<dbReference type="AlphaFoldDB" id="A0A1T5NGC1"/>
<accession>A0A1T5NGC1</accession>
<keyword evidence="2" id="KW-1185">Reference proteome</keyword>
<evidence type="ECO:0000313" key="2">
    <source>
        <dbReference type="Proteomes" id="UP000190166"/>
    </source>
</evidence>
<dbReference type="Proteomes" id="UP000190166">
    <property type="component" value="Unassembled WGS sequence"/>
</dbReference>
<reference evidence="1 2" key="1">
    <citation type="submission" date="2017-02" db="EMBL/GenBank/DDBJ databases">
        <authorList>
            <person name="Peterson S.W."/>
        </authorList>
    </citation>
    <scope>NUCLEOTIDE SEQUENCE [LARGE SCALE GENOMIC DNA]</scope>
    <source>
        <strain evidence="1 2">DSM 18108</strain>
    </source>
</reference>
<name>A0A1T5NGC1_9BACT</name>
<dbReference type="EMBL" id="FUZZ01000001">
    <property type="protein sequence ID" value="SKC99169.1"/>
    <property type="molecule type" value="Genomic_DNA"/>
</dbReference>